<sequence length="269" mass="27865">MDDPGRPSGGNVYDLALFEELPHAGWQINALPVGGSWPRPDAAALRTLAQALASLPDGAVVLFDGLIGSAAPDVLEAEAERLRLVVLVHLPLRDETGLAPEVAAALDAGEGRALRTAATVVTVSESTAQRLAAEHGLPLDVVHVAEPGARIADAAYGSTDRASELLCVASITPRKGHLVLVEALAALAALADLPAWRCRLVGPFGDPAYVARVRTAVERHGLAERITLDGPLAGAALTAAYAAADVTVLATTAENNPLVVRESLTRGFR</sequence>
<evidence type="ECO:0000259" key="4">
    <source>
        <dbReference type="Pfam" id="PF13579"/>
    </source>
</evidence>
<dbReference type="SUPFAM" id="SSF53756">
    <property type="entry name" value="UDP-Glycosyltransferase/glycogen phosphorylase"/>
    <property type="match status" value="1"/>
</dbReference>
<feature type="domain" description="Glycosyl transferase family 1" evidence="3">
    <location>
        <begin position="160"/>
        <end position="267"/>
    </location>
</feature>
<organism evidence="5 6">
    <name type="scientific">Streptomyces solicavernae</name>
    <dbReference type="NCBI Taxonomy" id="3043614"/>
    <lineage>
        <taxon>Bacteria</taxon>
        <taxon>Bacillati</taxon>
        <taxon>Actinomycetota</taxon>
        <taxon>Actinomycetes</taxon>
        <taxon>Kitasatosporales</taxon>
        <taxon>Streptomycetaceae</taxon>
        <taxon>Streptomyces</taxon>
    </lineage>
</organism>
<name>A0ABT6S1S1_9ACTN</name>
<evidence type="ECO:0000313" key="6">
    <source>
        <dbReference type="Proteomes" id="UP001224661"/>
    </source>
</evidence>
<accession>A0ABT6S1S1</accession>
<dbReference type="PANTHER" id="PTHR46401">
    <property type="entry name" value="GLYCOSYLTRANSFERASE WBBK-RELATED"/>
    <property type="match status" value="1"/>
</dbReference>
<evidence type="ECO:0000259" key="3">
    <source>
        <dbReference type="Pfam" id="PF00534"/>
    </source>
</evidence>
<dbReference type="Pfam" id="PF13579">
    <property type="entry name" value="Glyco_trans_4_4"/>
    <property type="match status" value="1"/>
</dbReference>
<gene>
    <name evidence="5" type="ORF">QIS99_31230</name>
</gene>
<dbReference type="Pfam" id="PF00534">
    <property type="entry name" value="Glycos_transf_1"/>
    <property type="match status" value="1"/>
</dbReference>
<keyword evidence="1" id="KW-0328">Glycosyltransferase</keyword>
<feature type="domain" description="Glycosyltransferase subfamily 4-like N-terminal" evidence="4">
    <location>
        <begin position="21"/>
        <end position="147"/>
    </location>
</feature>
<dbReference type="InterPro" id="IPR001296">
    <property type="entry name" value="Glyco_trans_1"/>
</dbReference>
<evidence type="ECO:0000256" key="2">
    <source>
        <dbReference type="ARBA" id="ARBA00022679"/>
    </source>
</evidence>
<evidence type="ECO:0000313" key="5">
    <source>
        <dbReference type="EMBL" id="MDI3390635.1"/>
    </source>
</evidence>
<dbReference type="InterPro" id="IPR028098">
    <property type="entry name" value="Glyco_trans_4-like_N"/>
</dbReference>
<dbReference type="Gene3D" id="3.40.50.2000">
    <property type="entry name" value="Glycogen Phosphorylase B"/>
    <property type="match status" value="2"/>
</dbReference>
<dbReference type="RefSeq" id="WP_282517119.1">
    <property type="nucleotide sequence ID" value="NZ_JASCIR010000058.1"/>
</dbReference>
<protein>
    <submittedName>
        <fullName evidence="5">Glycosyltransferase</fullName>
    </submittedName>
</protein>
<dbReference type="Proteomes" id="UP001224661">
    <property type="component" value="Unassembled WGS sequence"/>
</dbReference>
<dbReference type="EMBL" id="JASCIR010000058">
    <property type="protein sequence ID" value="MDI3390635.1"/>
    <property type="molecule type" value="Genomic_DNA"/>
</dbReference>
<keyword evidence="6" id="KW-1185">Reference proteome</keyword>
<reference evidence="5 6" key="1">
    <citation type="submission" date="2023-05" db="EMBL/GenBank/DDBJ databases">
        <title>Draft genome sequence of Streptomyces sp. B-S-A8 isolated from a cave soil in Thailand.</title>
        <authorList>
            <person name="Chamroensaksri N."/>
            <person name="Muangham S."/>
        </authorList>
    </citation>
    <scope>NUCLEOTIDE SEQUENCE [LARGE SCALE GENOMIC DNA]</scope>
    <source>
        <strain evidence="5 6">B-S-A8</strain>
    </source>
</reference>
<comment type="caution">
    <text evidence="5">The sequence shown here is derived from an EMBL/GenBank/DDBJ whole genome shotgun (WGS) entry which is preliminary data.</text>
</comment>
<proteinExistence type="predicted"/>
<keyword evidence="2" id="KW-0808">Transferase</keyword>
<evidence type="ECO:0000256" key="1">
    <source>
        <dbReference type="ARBA" id="ARBA00022676"/>
    </source>
</evidence>
<dbReference type="PANTHER" id="PTHR46401:SF2">
    <property type="entry name" value="GLYCOSYLTRANSFERASE WBBK-RELATED"/>
    <property type="match status" value="1"/>
</dbReference>